<dbReference type="GO" id="GO:0016020">
    <property type="term" value="C:membrane"/>
    <property type="evidence" value="ECO:0007669"/>
    <property type="project" value="UniProtKB-SubCell"/>
</dbReference>
<accession>A0A2D2LXJ7</accession>
<keyword evidence="2 5" id="KW-0812">Transmembrane</keyword>
<dbReference type="Pfam" id="PF02535">
    <property type="entry name" value="Zip"/>
    <property type="match status" value="1"/>
</dbReference>
<dbReference type="AlphaFoldDB" id="A0A2D2LXJ7"/>
<evidence type="ECO:0000313" key="6">
    <source>
        <dbReference type="EMBL" id="ATR79754.1"/>
    </source>
</evidence>
<feature type="transmembrane region" description="Helical" evidence="5">
    <location>
        <begin position="73"/>
        <end position="90"/>
    </location>
</feature>
<evidence type="ECO:0000256" key="5">
    <source>
        <dbReference type="SAM" id="Phobius"/>
    </source>
</evidence>
<dbReference type="GO" id="GO:0046873">
    <property type="term" value="F:metal ion transmembrane transporter activity"/>
    <property type="evidence" value="ECO:0007669"/>
    <property type="project" value="InterPro"/>
</dbReference>
<dbReference type="PANTHER" id="PTHR16950:SF16">
    <property type="entry name" value="ZINC TRANSPORTER ZIP13"/>
    <property type="match status" value="1"/>
</dbReference>
<evidence type="ECO:0000256" key="4">
    <source>
        <dbReference type="ARBA" id="ARBA00023136"/>
    </source>
</evidence>
<evidence type="ECO:0000313" key="7">
    <source>
        <dbReference type="Proteomes" id="UP000229340"/>
    </source>
</evidence>
<gene>
    <name evidence="6" type="ORF">NP7_10340</name>
</gene>
<feature type="transmembrane region" description="Helical" evidence="5">
    <location>
        <begin position="231"/>
        <end position="252"/>
    </location>
</feature>
<keyword evidence="3 5" id="KW-1133">Transmembrane helix</keyword>
<reference evidence="7" key="1">
    <citation type="submission" date="2017-10" db="EMBL/GenBank/DDBJ databases">
        <title>Complete genome sequence of Moraxella osloensis NP7 isolated from human skin.</title>
        <authorList>
            <person name="Lee K."/>
            <person name="Lim J.Y."/>
            <person name="Hwang I."/>
        </authorList>
    </citation>
    <scope>NUCLEOTIDE SEQUENCE [LARGE SCALE GENOMIC DNA]</scope>
    <source>
        <strain evidence="7">NP7</strain>
        <plasmid evidence="7">pnp7-1</plasmid>
    </source>
</reference>
<feature type="transmembrane region" description="Helical" evidence="5">
    <location>
        <begin position="170"/>
        <end position="192"/>
    </location>
</feature>
<dbReference type="Proteomes" id="UP000229340">
    <property type="component" value="Plasmid pNP7-1"/>
</dbReference>
<evidence type="ECO:0000256" key="3">
    <source>
        <dbReference type="ARBA" id="ARBA00022989"/>
    </source>
</evidence>
<organism evidence="6 7">
    <name type="scientific">Faucicola osloensis</name>
    <name type="common">Moraxella osloensis</name>
    <dbReference type="NCBI Taxonomy" id="34062"/>
    <lineage>
        <taxon>Bacteria</taxon>
        <taxon>Pseudomonadati</taxon>
        <taxon>Pseudomonadota</taxon>
        <taxon>Gammaproteobacteria</taxon>
        <taxon>Moraxellales</taxon>
        <taxon>Moraxellaceae</taxon>
        <taxon>Faucicola</taxon>
    </lineage>
</organism>
<protein>
    <submittedName>
        <fullName evidence="6">Zinc permease</fullName>
    </submittedName>
</protein>
<feature type="transmembrane region" description="Helical" evidence="5">
    <location>
        <begin position="198"/>
        <end position="219"/>
    </location>
</feature>
<dbReference type="EMBL" id="CP024444">
    <property type="protein sequence ID" value="ATR79754.1"/>
    <property type="molecule type" value="Genomic_DNA"/>
</dbReference>
<comment type="subcellular location">
    <subcellularLocation>
        <location evidence="1">Membrane</location>
        <topology evidence="1">Multi-pass membrane protein</topology>
    </subcellularLocation>
</comment>
<proteinExistence type="predicted"/>
<evidence type="ECO:0000256" key="1">
    <source>
        <dbReference type="ARBA" id="ARBA00004141"/>
    </source>
</evidence>
<feature type="transmembrane region" description="Helical" evidence="5">
    <location>
        <begin position="40"/>
        <end position="61"/>
    </location>
</feature>
<sequence length="256" mass="27907">MSLFIITLVTLVVGIGSVLIADLLVTRAGAAINNQDSYVQQGFLGLAAGALLATSFTHLLPEAFESNIDTHQLFLALLIGLVFFFLLNKAELWHHGHEHNHSHEPHTTNGWSLLLGDGVHCFGDGILIASIFIVDIHLGLIAAASVLVHEVPHHMGDLVVLRQKNHRSAAVLKLTMAGAMTALGGLSGYFLLAGLQQWQPFLMILASSSFIYVSLSDLIPQLQQRWTTKDTIIQILWLFIGILIVTLINRVVHGAH</sequence>
<dbReference type="InterPro" id="IPR003689">
    <property type="entry name" value="ZIP"/>
</dbReference>
<keyword evidence="6" id="KW-0614">Plasmid</keyword>
<name>A0A2D2LXJ7_FAUOS</name>
<keyword evidence="4 5" id="KW-0472">Membrane</keyword>
<feature type="transmembrane region" description="Helical" evidence="5">
    <location>
        <begin position="126"/>
        <end position="149"/>
    </location>
</feature>
<dbReference type="RefSeq" id="WP_000051649.1">
    <property type="nucleotide sequence ID" value="NZ_CP024444.1"/>
</dbReference>
<evidence type="ECO:0000256" key="2">
    <source>
        <dbReference type="ARBA" id="ARBA00022692"/>
    </source>
</evidence>
<dbReference type="PANTHER" id="PTHR16950">
    <property type="entry name" value="ZINC TRANSPORTER SLC39A7 HISTIDINE-RICH MEMBRANE PROTEIN KE4"/>
    <property type="match status" value="1"/>
</dbReference>
<geneLocation type="plasmid" evidence="7">
    <name>pnp7-1</name>
</geneLocation>